<dbReference type="EMBL" id="JH971407">
    <property type="protein sequence ID" value="EKM75891.1"/>
    <property type="molecule type" value="Genomic_DNA"/>
</dbReference>
<proteinExistence type="predicted"/>
<name>K5WKR0_AGABU</name>
<protein>
    <submittedName>
        <fullName evidence="1">Uncharacterized protein</fullName>
    </submittedName>
</protein>
<evidence type="ECO:0000313" key="2">
    <source>
        <dbReference type="Proteomes" id="UP000008493"/>
    </source>
</evidence>
<dbReference type="RefSeq" id="XP_007333457.1">
    <property type="nucleotide sequence ID" value="XM_007333395.1"/>
</dbReference>
<gene>
    <name evidence="1" type="ORF">AGABI1DRAFT_116108</name>
</gene>
<dbReference type="KEGG" id="abp:AGABI1DRAFT116108"/>
<organism evidence="1 2">
    <name type="scientific">Agaricus bisporus var. burnettii (strain JB137-S8 / ATCC MYA-4627 / FGSC 10392)</name>
    <name type="common">White button mushroom</name>
    <dbReference type="NCBI Taxonomy" id="597362"/>
    <lineage>
        <taxon>Eukaryota</taxon>
        <taxon>Fungi</taxon>
        <taxon>Dikarya</taxon>
        <taxon>Basidiomycota</taxon>
        <taxon>Agaricomycotina</taxon>
        <taxon>Agaricomycetes</taxon>
        <taxon>Agaricomycetidae</taxon>
        <taxon>Agaricales</taxon>
        <taxon>Agaricineae</taxon>
        <taxon>Agaricaceae</taxon>
        <taxon>Agaricus</taxon>
    </lineage>
</organism>
<evidence type="ECO:0000313" key="1">
    <source>
        <dbReference type="EMBL" id="EKM75891.1"/>
    </source>
</evidence>
<reference evidence="2" key="1">
    <citation type="journal article" date="2012" name="Proc. Natl. Acad. Sci. U.S.A.">
        <title>Genome sequence of the button mushroom Agaricus bisporus reveals mechanisms governing adaptation to a humic-rich ecological niche.</title>
        <authorList>
            <person name="Morin E."/>
            <person name="Kohler A."/>
            <person name="Baker A.R."/>
            <person name="Foulongne-Oriol M."/>
            <person name="Lombard V."/>
            <person name="Nagy L.G."/>
            <person name="Ohm R.A."/>
            <person name="Patyshakuliyeva A."/>
            <person name="Brun A."/>
            <person name="Aerts A.L."/>
            <person name="Bailey A.M."/>
            <person name="Billette C."/>
            <person name="Coutinho P.M."/>
            <person name="Deakin G."/>
            <person name="Doddapaneni H."/>
            <person name="Floudas D."/>
            <person name="Grimwood J."/>
            <person name="Hilden K."/>
            <person name="Kuees U."/>
            <person name="LaButti K.M."/>
            <person name="Lapidus A."/>
            <person name="Lindquist E.A."/>
            <person name="Lucas S.M."/>
            <person name="Murat C."/>
            <person name="Riley R.W."/>
            <person name="Salamov A.A."/>
            <person name="Schmutz J."/>
            <person name="Subramanian V."/>
            <person name="Woesten H.A.B."/>
            <person name="Xu J."/>
            <person name="Eastwood D.C."/>
            <person name="Foster G.D."/>
            <person name="Sonnenberg A.S."/>
            <person name="Cullen D."/>
            <person name="de Vries R.P."/>
            <person name="Lundell T."/>
            <person name="Hibbett D.S."/>
            <person name="Henrissat B."/>
            <person name="Burton K.S."/>
            <person name="Kerrigan R.W."/>
            <person name="Challen M.P."/>
            <person name="Grigoriev I.V."/>
            <person name="Martin F."/>
        </authorList>
    </citation>
    <scope>NUCLEOTIDE SEQUENCE [LARGE SCALE GENOMIC DNA]</scope>
    <source>
        <strain evidence="2">JB137-S8 / ATCC MYA-4627 / FGSC 10392</strain>
    </source>
</reference>
<dbReference type="InParanoid" id="K5WKR0"/>
<dbReference type="AlphaFoldDB" id="K5WKR0"/>
<sequence length="57" mass="6280">MLTNGAVLPWAFLLLYRTQYPHLKSVATGALVSYPHPSCGEYLLTLITHALRGGTYC</sequence>
<dbReference type="GeneID" id="18824971"/>
<accession>K5WKR0</accession>
<dbReference type="Proteomes" id="UP000008493">
    <property type="component" value="Unassembled WGS sequence"/>
</dbReference>
<dbReference type="HOGENOM" id="CLU_2996008_0_0_1"/>
<keyword evidence="2" id="KW-1185">Reference proteome</keyword>